<accession>A0ABS6BPR2</accession>
<dbReference type="Pfam" id="PF00672">
    <property type="entry name" value="HAMP"/>
    <property type="match status" value="1"/>
</dbReference>
<feature type="domain" description="HAMP" evidence="5">
    <location>
        <begin position="193"/>
        <end position="246"/>
    </location>
</feature>
<reference evidence="6 7" key="1">
    <citation type="submission" date="2021-06" db="EMBL/GenBank/DDBJ databases">
        <title>Sphingomonas sp. XMGL2, whole genome shotgun sequencing project.</title>
        <authorList>
            <person name="Zhao G."/>
            <person name="Shen L."/>
        </authorList>
    </citation>
    <scope>NUCLEOTIDE SEQUENCE [LARGE SCALE GENOMIC DNA]</scope>
    <source>
        <strain evidence="6 7">XMGL2</strain>
    </source>
</reference>
<proteinExistence type="inferred from homology"/>
<dbReference type="InterPro" id="IPR051310">
    <property type="entry name" value="MCP_chemotaxis"/>
</dbReference>
<feature type="domain" description="HAMP" evidence="5">
    <location>
        <begin position="256"/>
        <end position="302"/>
    </location>
</feature>
<evidence type="ECO:0000259" key="5">
    <source>
        <dbReference type="PROSITE" id="PS50885"/>
    </source>
</evidence>
<sequence>MLLLVFGSGAVSLWASRNQASALGHMQEASALLRNHMNADMMHDAVRADVLSILAAGPGSGTDLAEGQKDLAEHLAALEKSIKTDEAYQNSVAVHDAAVAVQPAVEGYIAAAREIAGKATDNRAAALAILPQFIGEFHQLEGAMDKVSDVIENHTDEVRASAESISGTAIVLILLGMLASAAVVGAIGVACRRFLVAPLIGLVAVLKRMTSGDLAAEVPCAARGDELGQLAQATLALRDQLAGAEREKAAQTALIVENIGAGLDALAKGDLTRRIDAELTGPFAKLKADFNGAMDSVSQTLVAVTHATGQIRTGSGEISQASDDLSRRTEQQAASLEETAAAMSEITGTVRETASAATRANSAVLEARGEAEEGGRVVHEAVAAMGGIERSAHEISDIISVIDGIAFQTNLLALNAGVEAARAGDAGKGFAVVASEVRALAQRSAEAAKDVKTRITVSSEQVEAGVALVDKTGKALERIIARIGEISVLVSTIATSAEQQASGLQQVNTAVAEMDNVTQQNAAMVEQATAAARSLAAEADDLARQVARFRTGQDEINANPVHRLQNRARAALPAARPAPAVKGNLAVQEDDWSEF</sequence>
<dbReference type="Pfam" id="PF00015">
    <property type="entry name" value="MCPsignal"/>
    <property type="match status" value="1"/>
</dbReference>
<dbReference type="PANTHER" id="PTHR43531:SF11">
    <property type="entry name" value="METHYL-ACCEPTING CHEMOTAXIS PROTEIN 3"/>
    <property type="match status" value="1"/>
</dbReference>
<name>A0ABS6BPR2_9SPHN</name>
<dbReference type="CDD" id="cd06225">
    <property type="entry name" value="HAMP"/>
    <property type="match status" value="1"/>
</dbReference>
<comment type="caution">
    <text evidence="6">The sequence shown here is derived from an EMBL/GenBank/DDBJ whole genome shotgun (WGS) entry which is preliminary data.</text>
</comment>
<dbReference type="EMBL" id="JAHKRT010000009">
    <property type="protein sequence ID" value="MBU3079254.1"/>
    <property type="molecule type" value="Genomic_DNA"/>
</dbReference>
<evidence type="ECO:0000313" key="7">
    <source>
        <dbReference type="Proteomes" id="UP000776276"/>
    </source>
</evidence>
<dbReference type="InterPro" id="IPR003660">
    <property type="entry name" value="HAMP_dom"/>
</dbReference>
<dbReference type="PANTHER" id="PTHR43531">
    <property type="entry name" value="PROTEIN ICFG"/>
    <property type="match status" value="1"/>
</dbReference>
<evidence type="ECO:0000256" key="1">
    <source>
        <dbReference type="ARBA" id="ARBA00022500"/>
    </source>
</evidence>
<evidence type="ECO:0000313" key="6">
    <source>
        <dbReference type="EMBL" id="MBU3079254.1"/>
    </source>
</evidence>
<protein>
    <submittedName>
        <fullName evidence="6">HAMP domain-containing protein</fullName>
    </submittedName>
</protein>
<dbReference type="SMART" id="SM00304">
    <property type="entry name" value="HAMP"/>
    <property type="match status" value="2"/>
</dbReference>
<gene>
    <name evidence="6" type="ORF">KOF26_15455</name>
</gene>
<evidence type="ECO:0000259" key="4">
    <source>
        <dbReference type="PROSITE" id="PS50111"/>
    </source>
</evidence>
<feature type="domain" description="Methyl-accepting transducer" evidence="4">
    <location>
        <begin position="307"/>
        <end position="536"/>
    </location>
</feature>
<dbReference type="InterPro" id="IPR004089">
    <property type="entry name" value="MCPsignal_dom"/>
</dbReference>
<evidence type="ECO:0000256" key="2">
    <source>
        <dbReference type="ARBA" id="ARBA00029447"/>
    </source>
</evidence>
<keyword evidence="1" id="KW-0145">Chemotaxis</keyword>
<dbReference type="PROSITE" id="PS50111">
    <property type="entry name" value="CHEMOTAXIS_TRANSDUC_2"/>
    <property type="match status" value="1"/>
</dbReference>
<dbReference type="Proteomes" id="UP000776276">
    <property type="component" value="Unassembled WGS sequence"/>
</dbReference>
<keyword evidence="3" id="KW-0807">Transducer</keyword>
<evidence type="ECO:0000256" key="3">
    <source>
        <dbReference type="PROSITE-ProRule" id="PRU00284"/>
    </source>
</evidence>
<comment type="similarity">
    <text evidence="2">Belongs to the methyl-accepting chemotaxis (MCP) protein family.</text>
</comment>
<dbReference type="PROSITE" id="PS50885">
    <property type="entry name" value="HAMP"/>
    <property type="match status" value="2"/>
</dbReference>
<dbReference type="RefSeq" id="WP_216327081.1">
    <property type="nucleotide sequence ID" value="NZ_JAHKRT010000009.1"/>
</dbReference>
<organism evidence="6 7">
    <name type="scientific">Sphingomonas quercus</name>
    <dbReference type="NCBI Taxonomy" id="2842451"/>
    <lineage>
        <taxon>Bacteria</taxon>
        <taxon>Pseudomonadati</taxon>
        <taxon>Pseudomonadota</taxon>
        <taxon>Alphaproteobacteria</taxon>
        <taxon>Sphingomonadales</taxon>
        <taxon>Sphingomonadaceae</taxon>
        <taxon>Sphingomonas</taxon>
    </lineage>
</organism>
<dbReference type="CDD" id="cd11386">
    <property type="entry name" value="MCP_signal"/>
    <property type="match status" value="1"/>
</dbReference>
<dbReference type="SMART" id="SM00283">
    <property type="entry name" value="MA"/>
    <property type="match status" value="1"/>
</dbReference>
<keyword evidence="7" id="KW-1185">Reference proteome</keyword>